<evidence type="ECO:0000313" key="3">
    <source>
        <dbReference type="Proteomes" id="UP000001589"/>
    </source>
</evidence>
<reference evidence="2 3" key="1">
    <citation type="journal article" date="2007" name="PLoS Genet.">
        <title>Patterns and implications of gene gain and loss in the evolution of Prochlorococcus.</title>
        <authorList>
            <person name="Kettler G.C."/>
            <person name="Martiny A.C."/>
            <person name="Huang K."/>
            <person name="Zucker J."/>
            <person name="Coleman M.L."/>
            <person name="Rodrigue S."/>
            <person name="Chen F."/>
            <person name="Lapidus A."/>
            <person name="Ferriera S."/>
            <person name="Johnson J."/>
            <person name="Steglich C."/>
            <person name="Church G.M."/>
            <person name="Richardson P."/>
            <person name="Chisholm S.W."/>
        </authorList>
    </citation>
    <scope>NUCLEOTIDE SEQUENCE [LARGE SCALE GENOMIC DNA]</scope>
    <source>
        <strain evidence="2 3">MIT 9515</strain>
    </source>
</reference>
<sequence>MELLHQIFPPWHIYLDVFLLGFGLYLYLRITNKINTK</sequence>
<evidence type="ECO:0000313" key="2">
    <source>
        <dbReference type="EMBL" id="ABM72442.1"/>
    </source>
</evidence>
<keyword evidence="1" id="KW-0812">Transmembrane</keyword>
<proteinExistence type="predicted"/>
<accession>A2BXD1</accession>
<name>A2BXD1_PROM5</name>
<keyword evidence="1" id="KW-0472">Membrane</keyword>
<feature type="transmembrane region" description="Helical" evidence="1">
    <location>
        <begin position="12"/>
        <end position="28"/>
    </location>
</feature>
<dbReference type="Proteomes" id="UP000001589">
    <property type="component" value="Chromosome"/>
</dbReference>
<dbReference type="EMBL" id="CP000552">
    <property type="protein sequence ID" value="ABM72442.1"/>
    <property type="molecule type" value="Genomic_DNA"/>
</dbReference>
<protein>
    <submittedName>
        <fullName evidence="2">Uncharacterized protein</fullName>
    </submittedName>
</protein>
<dbReference type="STRING" id="167542.P9515_12351"/>
<organism evidence="2 3">
    <name type="scientific">Prochlorococcus marinus (strain MIT 9515)</name>
    <dbReference type="NCBI Taxonomy" id="167542"/>
    <lineage>
        <taxon>Bacteria</taxon>
        <taxon>Bacillati</taxon>
        <taxon>Cyanobacteriota</taxon>
        <taxon>Cyanophyceae</taxon>
        <taxon>Synechococcales</taxon>
        <taxon>Prochlorococcaceae</taxon>
        <taxon>Prochlorococcus</taxon>
    </lineage>
</organism>
<dbReference type="HOGENOM" id="CLU_3347251_0_0_3"/>
<dbReference type="KEGG" id="pmc:P9515_12351"/>
<keyword evidence="1" id="KW-1133">Transmembrane helix</keyword>
<evidence type="ECO:0000256" key="1">
    <source>
        <dbReference type="SAM" id="Phobius"/>
    </source>
</evidence>
<dbReference type="AlphaFoldDB" id="A2BXD1"/>
<gene>
    <name evidence="2" type="ordered locus">P9515_12351</name>
</gene>